<dbReference type="Proteomes" id="UP000185696">
    <property type="component" value="Unassembled WGS sequence"/>
</dbReference>
<dbReference type="Pfam" id="PF05488">
    <property type="entry name" value="PAAR_motif"/>
    <property type="match status" value="1"/>
</dbReference>
<feature type="region of interest" description="Disordered" evidence="1">
    <location>
        <begin position="1"/>
        <end position="21"/>
    </location>
</feature>
<dbReference type="InterPro" id="IPR008727">
    <property type="entry name" value="PAAR_motif"/>
</dbReference>
<evidence type="ECO:0008006" key="4">
    <source>
        <dbReference type="Google" id="ProtNLM"/>
    </source>
</evidence>
<comment type="caution">
    <text evidence="2">The sequence shown here is derived from an EMBL/GenBank/DDBJ whole genome shotgun (WGS) entry which is preliminary data.</text>
</comment>
<evidence type="ECO:0000313" key="2">
    <source>
        <dbReference type="EMBL" id="OLF09768.1"/>
    </source>
</evidence>
<sequence>MPLAARLGDKTSHGGALGPPPPPLAVRVATVLIEGLPAAVVGSVHVCVKPPDPLLGPSNVVLPRIGPPHRVLIAGVPAATVGDRTVCQATILLGARTVLIGGPL</sequence>
<keyword evidence="3" id="KW-1185">Reference proteome</keyword>
<evidence type="ECO:0000256" key="1">
    <source>
        <dbReference type="SAM" id="MobiDB-lite"/>
    </source>
</evidence>
<accession>A0A7Z0WM14</accession>
<dbReference type="AlphaFoldDB" id="A0A7Z0WM14"/>
<evidence type="ECO:0000313" key="3">
    <source>
        <dbReference type="Proteomes" id="UP000185696"/>
    </source>
</evidence>
<name>A0A7Z0WM14_9PSEU</name>
<protein>
    <recommendedName>
        <fullName evidence="4">Zn-binding protein involved in type VI secretion</fullName>
    </recommendedName>
</protein>
<gene>
    <name evidence="2" type="ORF">BLA60_18485</name>
</gene>
<proteinExistence type="predicted"/>
<dbReference type="EMBL" id="MSIF01000008">
    <property type="protein sequence ID" value="OLF09768.1"/>
    <property type="molecule type" value="Genomic_DNA"/>
</dbReference>
<dbReference type="Gene3D" id="2.60.200.60">
    <property type="match status" value="1"/>
</dbReference>
<reference evidence="2 3" key="1">
    <citation type="submission" date="2016-12" db="EMBL/GenBank/DDBJ databases">
        <title>The draft genome sequence of Actinophytocola xinjiangensis.</title>
        <authorList>
            <person name="Wang W."/>
            <person name="Yuan L."/>
        </authorList>
    </citation>
    <scope>NUCLEOTIDE SEQUENCE [LARGE SCALE GENOMIC DNA]</scope>
    <source>
        <strain evidence="2 3">CGMCC 4.4663</strain>
    </source>
</reference>
<organism evidence="2 3">
    <name type="scientific">Actinophytocola xinjiangensis</name>
    <dbReference type="NCBI Taxonomy" id="485602"/>
    <lineage>
        <taxon>Bacteria</taxon>
        <taxon>Bacillati</taxon>
        <taxon>Actinomycetota</taxon>
        <taxon>Actinomycetes</taxon>
        <taxon>Pseudonocardiales</taxon>
        <taxon>Pseudonocardiaceae</taxon>
    </lineage>
</organism>
<dbReference type="OrthoDB" id="197187at2"/>
<dbReference type="RefSeq" id="WP_075134159.1">
    <property type="nucleotide sequence ID" value="NZ_MSIF01000008.1"/>
</dbReference>